<evidence type="ECO:0000313" key="15">
    <source>
        <dbReference type="Proteomes" id="UP000779508"/>
    </source>
</evidence>
<evidence type="ECO:0000256" key="11">
    <source>
        <dbReference type="ARBA" id="ARBA00041373"/>
    </source>
</evidence>
<sequence length="151" mass="17713">MQKYNFTLQETDGMNVSLDDFKGQSVVIYFYPKDNTSGCTTEATEFRDLYDEFKKLNAIILAISRDSLKSHAKFREKQNLPFLLLSDKDEEVHKLFDVMKLKKMYGKEYMGVERSTFIINKDGELIKEFRNVKAKGHAEEVLKFIKQEMCK</sequence>
<dbReference type="EC" id="1.11.1.24" evidence="3"/>
<dbReference type="CDD" id="cd03017">
    <property type="entry name" value="PRX_BCP"/>
    <property type="match status" value="1"/>
</dbReference>
<name>A0ABS6FY14_9FIRM</name>
<dbReference type="InterPro" id="IPR013766">
    <property type="entry name" value="Thioredoxin_domain"/>
</dbReference>
<dbReference type="PIRSF" id="PIRSF000239">
    <property type="entry name" value="AHPC"/>
    <property type="match status" value="1"/>
</dbReference>
<evidence type="ECO:0000256" key="7">
    <source>
        <dbReference type="ARBA" id="ARBA00023157"/>
    </source>
</evidence>
<keyword evidence="5" id="KW-0049">Antioxidant</keyword>
<dbReference type="Pfam" id="PF00578">
    <property type="entry name" value="AhpC-TSA"/>
    <property type="match status" value="1"/>
</dbReference>
<comment type="function">
    <text evidence="1">Thiol-specific peroxidase that catalyzes the reduction of hydrogen peroxide and organic hydroperoxides to water and alcohols, respectively. Plays a role in cell protection against oxidative stress by detoxifying peroxides and as sensor of hydrogen peroxide-mediated signaling events.</text>
</comment>
<dbReference type="EMBL" id="JAHLQK010000001">
    <property type="protein sequence ID" value="MBU5675114.1"/>
    <property type="molecule type" value="Genomic_DNA"/>
</dbReference>
<evidence type="ECO:0000256" key="3">
    <source>
        <dbReference type="ARBA" id="ARBA00013017"/>
    </source>
</evidence>
<protein>
    <recommendedName>
        <fullName evidence="3">thioredoxin-dependent peroxiredoxin</fullName>
        <ecNumber evidence="3">1.11.1.24</ecNumber>
    </recommendedName>
    <alternativeName>
        <fullName evidence="11">Bacterioferritin comigratory protein</fullName>
    </alternativeName>
    <alternativeName>
        <fullName evidence="9">Thioredoxin peroxidase</fullName>
    </alternativeName>
</protein>
<dbReference type="RefSeq" id="WP_216414617.1">
    <property type="nucleotide sequence ID" value="NZ_JAHLQK010000001.1"/>
</dbReference>
<dbReference type="InterPro" id="IPR000866">
    <property type="entry name" value="AhpC/TSA"/>
</dbReference>
<keyword evidence="6" id="KW-0560">Oxidoreductase</keyword>
<organism evidence="14 15">
    <name type="scientific">Alkaliphilus flagellatus</name>
    <dbReference type="NCBI Taxonomy" id="2841507"/>
    <lineage>
        <taxon>Bacteria</taxon>
        <taxon>Bacillati</taxon>
        <taxon>Bacillota</taxon>
        <taxon>Clostridia</taxon>
        <taxon>Peptostreptococcales</taxon>
        <taxon>Natronincolaceae</taxon>
        <taxon>Alkaliphilus</taxon>
    </lineage>
</organism>
<keyword evidence="15" id="KW-1185">Reference proteome</keyword>
<evidence type="ECO:0000256" key="5">
    <source>
        <dbReference type="ARBA" id="ARBA00022862"/>
    </source>
</evidence>
<keyword evidence="8" id="KW-0676">Redox-active center</keyword>
<dbReference type="InterPro" id="IPR024706">
    <property type="entry name" value="Peroxiredoxin_AhpC-typ"/>
</dbReference>
<evidence type="ECO:0000259" key="13">
    <source>
        <dbReference type="PROSITE" id="PS51352"/>
    </source>
</evidence>
<dbReference type="PANTHER" id="PTHR42801:SF4">
    <property type="entry name" value="AHPC_TSA FAMILY PROTEIN"/>
    <property type="match status" value="1"/>
</dbReference>
<dbReference type="NCBIfam" id="NF006960">
    <property type="entry name" value="PRK09437.1"/>
    <property type="match status" value="1"/>
</dbReference>
<dbReference type="PANTHER" id="PTHR42801">
    <property type="entry name" value="THIOREDOXIN-DEPENDENT PEROXIDE REDUCTASE"/>
    <property type="match status" value="1"/>
</dbReference>
<dbReference type="PROSITE" id="PS51352">
    <property type="entry name" value="THIOREDOXIN_2"/>
    <property type="match status" value="1"/>
</dbReference>
<evidence type="ECO:0000256" key="1">
    <source>
        <dbReference type="ARBA" id="ARBA00003330"/>
    </source>
</evidence>
<reference evidence="14 15" key="1">
    <citation type="submission" date="2021-06" db="EMBL/GenBank/DDBJ databases">
        <authorList>
            <person name="Sun Q."/>
            <person name="Li D."/>
        </authorList>
    </citation>
    <scope>NUCLEOTIDE SEQUENCE [LARGE SCALE GENOMIC DNA]</scope>
    <source>
        <strain evidence="14 15">MSJ-5</strain>
    </source>
</reference>
<gene>
    <name evidence="14" type="primary">bcp</name>
    <name evidence="14" type="ORF">KQI88_01620</name>
</gene>
<feature type="domain" description="Thioredoxin" evidence="13">
    <location>
        <begin position="1"/>
        <end position="150"/>
    </location>
</feature>
<comment type="catalytic activity">
    <reaction evidence="12">
        <text>a hydroperoxide + [thioredoxin]-dithiol = an alcohol + [thioredoxin]-disulfide + H2O</text>
        <dbReference type="Rhea" id="RHEA:62620"/>
        <dbReference type="Rhea" id="RHEA-COMP:10698"/>
        <dbReference type="Rhea" id="RHEA-COMP:10700"/>
        <dbReference type="ChEBI" id="CHEBI:15377"/>
        <dbReference type="ChEBI" id="CHEBI:29950"/>
        <dbReference type="ChEBI" id="CHEBI:30879"/>
        <dbReference type="ChEBI" id="CHEBI:35924"/>
        <dbReference type="ChEBI" id="CHEBI:50058"/>
        <dbReference type="EC" id="1.11.1.24"/>
    </reaction>
</comment>
<keyword evidence="7" id="KW-1015">Disulfide bond</keyword>
<keyword evidence="4 14" id="KW-0575">Peroxidase</keyword>
<dbReference type="GO" id="GO:0004601">
    <property type="term" value="F:peroxidase activity"/>
    <property type="evidence" value="ECO:0007669"/>
    <property type="project" value="UniProtKB-KW"/>
</dbReference>
<evidence type="ECO:0000256" key="10">
    <source>
        <dbReference type="ARBA" id="ARBA00038489"/>
    </source>
</evidence>
<evidence type="ECO:0000256" key="4">
    <source>
        <dbReference type="ARBA" id="ARBA00022559"/>
    </source>
</evidence>
<proteinExistence type="inferred from homology"/>
<evidence type="ECO:0000256" key="8">
    <source>
        <dbReference type="ARBA" id="ARBA00023284"/>
    </source>
</evidence>
<evidence type="ECO:0000256" key="6">
    <source>
        <dbReference type="ARBA" id="ARBA00023002"/>
    </source>
</evidence>
<evidence type="ECO:0000256" key="12">
    <source>
        <dbReference type="ARBA" id="ARBA00049091"/>
    </source>
</evidence>
<dbReference type="Proteomes" id="UP000779508">
    <property type="component" value="Unassembled WGS sequence"/>
</dbReference>
<evidence type="ECO:0000313" key="14">
    <source>
        <dbReference type="EMBL" id="MBU5675114.1"/>
    </source>
</evidence>
<evidence type="ECO:0000256" key="2">
    <source>
        <dbReference type="ARBA" id="ARBA00011245"/>
    </source>
</evidence>
<evidence type="ECO:0000256" key="9">
    <source>
        <dbReference type="ARBA" id="ARBA00032824"/>
    </source>
</evidence>
<comment type="similarity">
    <text evidence="10">Belongs to the peroxiredoxin family. BCP/PrxQ subfamily.</text>
</comment>
<dbReference type="InterPro" id="IPR050924">
    <property type="entry name" value="Peroxiredoxin_BCP/PrxQ"/>
</dbReference>
<comment type="subunit">
    <text evidence="2">Monomer.</text>
</comment>
<comment type="caution">
    <text evidence="14">The sequence shown here is derived from an EMBL/GenBank/DDBJ whole genome shotgun (WGS) entry which is preliminary data.</text>
</comment>
<accession>A0ABS6FY14</accession>